<evidence type="ECO:0000313" key="9">
    <source>
        <dbReference type="EMBL" id="QDV37755.1"/>
    </source>
</evidence>
<keyword evidence="5 8" id="KW-0547">Nucleotide-binding</keyword>
<evidence type="ECO:0000313" key="10">
    <source>
        <dbReference type="Proteomes" id="UP000317835"/>
    </source>
</evidence>
<dbReference type="GO" id="GO:0000287">
    <property type="term" value="F:magnesium ion binding"/>
    <property type="evidence" value="ECO:0007669"/>
    <property type="project" value="UniProtKB-UniRule"/>
</dbReference>
<keyword evidence="7 8" id="KW-0460">Magnesium</keyword>
<dbReference type="KEGG" id="tpla:ElP_57010"/>
<dbReference type="PANTHER" id="PTHR32057">
    <property type="entry name" value="PROTEIN ADENYLYLTRANSFERASE SELO, MITOCHONDRIAL"/>
    <property type="match status" value="1"/>
</dbReference>
<dbReference type="Proteomes" id="UP000317835">
    <property type="component" value="Chromosome"/>
</dbReference>
<comment type="catalytic activity">
    <reaction evidence="8">
        <text>L-seryl-[protein] + UTP = O-(5'-uridylyl)-L-seryl-[protein] + diphosphate</text>
        <dbReference type="Rhea" id="RHEA:64604"/>
        <dbReference type="Rhea" id="RHEA-COMP:9863"/>
        <dbReference type="Rhea" id="RHEA-COMP:16635"/>
        <dbReference type="ChEBI" id="CHEBI:29999"/>
        <dbReference type="ChEBI" id="CHEBI:33019"/>
        <dbReference type="ChEBI" id="CHEBI:46398"/>
        <dbReference type="ChEBI" id="CHEBI:156051"/>
    </reaction>
</comment>
<feature type="binding site" evidence="8">
    <location>
        <position position="270"/>
    </location>
    <ligand>
        <name>Mg(2+)</name>
        <dbReference type="ChEBI" id="CHEBI:18420"/>
    </ligand>
</feature>
<feature type="active site" description="Proton acceptor" evidence="8">
    <location>
        <position position="260"/>
    </location>
</feature>
<name>A0A518HA73_9BACT</name>
<comment type="catalytic activity">
    <reaction evidence="8">
        <text>L-threonyl-[protein] + ATP = 3-O-(5'-adenylyl)-L-threonyl-[protein] + diphosphate</text>
        <dbReference type="Rhea" id="RHEA:54292"/>
        <dbReference type="Rhea" id="RHEA-COMP:11060"/>
        <dbReference type="Rhea" id="RHEA-COMP:13847"/>
        <dbReference type="ChEBI" id="CHEBI:30013"/>
        <dbReference type="ChEBI" id="CHEBI:30616"/>
        <dbReference type="ChEBI" id="CHEBI:33019"/>
        <dbReference type="ChEBI" id="CHEBI:138113"/>
        <dbReference type="EC" id="2.7.7.108"/>
    </reaction>
</comment>
<feature type="binding site" evidence="8">
    <location>
        <position position="191"/>
    </location>
    <ligand>
        <name>ATP</name>
        <dbReference type="ChEBI" id="CHEBI:30616"/>
    </ligand>
</feature>
<feature type="binding site" evidence="8">
    <location>
        <position position="98"/>
    </location>
    <ligand>
        <name>ATP</name>
        <dbReference type="ChEBI" id="CHEBI:30616"/>
    </ligand>
</feature>
<evidence type="ECO:0000256" key="7">
    <source>
        <dbReference type="ARBA" id="ARBA00022842"/>
    </source>
</evidence>
<feature type="binding site" evidence="8">
    <location>
        <position position="184"/>
    </location>
    <ligand>
        <name>ATP</name>
        <dbReference type="ChEBI" id="CHEBI:30616"/>
    </ligand>
</feature>
<feature type="binding site" evidence="8">
    <location>
        <position position="100"/>
    </location>
    <ligand>
        <name>ATP</name>
        <dbReference type="ChEBI" id="CHEBI:30616"/>
    </ligand>
</feature>
<comment type="cofactor">
    <cofactor evidence="8">
        <name>Mg(2+)</name>
        <dbReference type="ChEBI" id="CHEBI:18420"/>
    </cofactor>
    <cofactor evidence="8">
        <name>Mn(2+)</name>
        <dbReference type="ChEBI" id="CHEBI:29035"/>
    </cofactor>
</comment>
<dbReference type="GO" id="GO:0005524">
    <property type="term" value="F:ATP binding"/>
    <property type="evidence" value="ECO:0007669"/>
    <property type="project" value="UniProtKB-UniRule"/>
</dbReference>
<keyword evidence="8" id="KW-0464">Manganese</keyword>
<dbReference type="PANTHER" id="PTHR32057:SF14">
    <property type="entry name" value="PROTEIN ADENYLYLTRANSFERASE SELO, MITOCHONDRIAL"/>
    <property type="match status" value="1"/>
</dbReference>
<dbReference type="AlphaFoldDB" id="A0A518HA73"/>
<sequence>MGIPMASVADERGLGWRFDNSYARLPEDFFVPATPAAVREPRVSILNDRLADELGLDLGAITTEAAAALFAGQDPPAGSRPIAQAYAGHQFGHLTMLGDGRAILLGEHRTPDGRLVDIQFKGTGRTRFSRGGDGRAALGPMLREYLISEAMAALGIPTTRSLAVVTTGEPVYRETARHGAVLTRVAASHLRVGTFQYAAALEDEPALRALADYAVDRHYPELADASRKYLEFFRAVADRQASLVARWQLAGFVHGVMNTDNMAISGETIDYGPCAFMNAYDPGTVFSSIDLHGRYAYGNQPKIARWNLARFAEALLPLLDPDPEEAVAVATEVLDDFAVRFEENWLAGMRKKLGLRTDEAGDAELVQSLLGWMQGSRADFTNTFRDLSDGTPAGDRYQDPGFQAWYARWQERLCREGRSLASTNAVMRAVNPAVIPRNPRVEEALSAAEDRDDMAPLHRLLTALASPYEARAELAEYREPPADECGYRTFCGT</sequence>
<keyword evidence="4 8" id="KW-0479">Metal-binding</keyword>
<feature type="binding site" evidence="8">
    <location>
        <position position="270"/>
    </location>
    <ligand>
        <name>ATP</name>
        <dbReference type="ChEBI" id="CHEBI:30616"/>
    </ligand>
</feature>
<evidence type="ECO:0000256" key="2">
    <source>
        <dbReference type="ARBA" id="ARBA00022679"/>
    </source>
</evidence>
<comment type="catalytic activity">
    <reaction evidence="8">
        <text>L-tyrosyl-[protein] + ATP = O-(5'-adenylyl)-L-tyrosyl-[protein] + diphosphate</text>
        <dbReference type="Rhea" id="RHEA:54288"/>
        <dbReference type="Rhea" id="RHEA-COMP:10136"/>
        <dbReference type="Rhea" id="RHEA-COMP:13846"/>
        <dbReference type="ChEBI" id="CHEBI:30616"/>
        <dbReference type="ChEBI" id="CHEBI:33019"/>
        <dbReference type="ChEBI" id="CHEBI:46858"/>
        <dbReference type="ChEBI" id="CHEBI:83624"/>
        <dbReference type="EC" id="2.7.7.108"/>
    </reaction>
</comment>
<protein>
    <recommendedName>
        <fullName evidence="8">Protein nucleotidyltransferase YdiU</fullName>
        <ecNumber evidence="8">2.7.7.-</ecNumber>
    </recommendedName>
    <alternativeName>
        <fullName evidence="8">Protein adenylyltransferase YdiU</fullName>
        <ecNumber evidence="8">2.7.7.108</ecNumber>
    </alternativeName>
    <alternativeName>
        <fullName evidence="8">Protein uridylyltransferase YdiU</fullName>
        <ecNumber evidence="8">2.7.7.-</ecNumber>
    </alternativeName>
</protein>
<organism evidence="9 10">
    <name type="scientific">Tautonia plasticadhaerens</name>
    <dbReference type="NCBI Taxonomy" id="2527974"/>
    <lineage>
        <taxon>Bacteria</taxon>
        <taxon>Pseudomonadati</taxon>
        <taxon>Planctomycetota</taxon>
        <taxon>Planctomycetia</taxon>
        <taxon>Isosphaerales</taxon>
        <taxon>Isosphaeraceae</taxon>
        <taxon>Tautonia</taxon>
    </lineage>
</organism>
<dbReference type="EC" id="2.7.7.-" evidence="8"/>
<keyword evidence="10" id="KW-1185">Reference proteome</keyword>
<evidence type="ECO:0000256" key="5">
    <source>
        <dbReference type="ARBA" id="ARBA00022741"/>
    </source>
</evidence>
<dbReference type="EMBL" id="CP036426">
    <property type="protein sequence ID" value="QDV37755.1"/>
    <property type="molecule type" value="Genomic_DNA"/>
</dbReference>
<evidence type="ECO:0000256" key="3">
    <source>
        <dbReference type="ARBA" id="ARBA00022695"/>
    </source>
</evidence>
<feature type="binding site" evidence="8">
    <location>
        <position position="133"/>
    </location>
    <ligand>
        <name>ATP</name>
        <dbReference type="ChEBI" id="CHEBI:30616"/>
    </ligand>
</feature>
<comment type="catalytic activity">
    <reaction evidence="8">
        <text>L-seryl-[protein] + ATP = 3-O-(5'-adenylyl)-L-seryl-[protein] + diphosphate</text>
        <dbReference type="Rhea" id="RHEA:58120"/>
        <dbReference type="Rhea" id="RHEA-COMP:9863"/>
        <dbReference type="Rhea" id="RHEA-COMP:15073"/>
        <dbReference type="ChEBI" id="CHEBI:29999"/>
        <dbReference type="ChEBI" id="CHEBI:30616"/>
        <dbReference type="ChEBI" id="CHEBI:33019"/>
        <dbReference type="ChEBI" id="CHEBI:142516"/>
        <dbReference type="EC" id="2.7.7.108"/>
    </reaction>
</comment>
<feature type="binding site" evidence="8">
    <location>
        <position position="101"/>
    </location>
    <ligand>
        <name>ATP</name>
        <dbReference type="ChEBI" id="CHEBI:30616"/>
    </ligand>
</feature>
<keyword evidence="3 8" id="KW-0548">Nucleotidyltransferase</keyword>
<dbReference type="InterPro" id="IPR003846">
    <property type="entry name" value="SelO"/>
</dbReference>
<dbReference type="OrthoDB" id="9773505at2"/>
<feature type="binding site" evidence="8">
    <location>
        <position position="121"/>
    </location>
    <ligand>
        <name>ATP</name>
        <dbReference type="ChEBI" id="CHEBI:30616"/>
    </ligand>
</feature>
<proteinExistence type="inferred from homology"/>
<keyword evidence="2 8" id="KW-0808">Transferase</keyword>
<feature type="binding site" evidence="8">
    <location>
        <position position="261"/>
    </location>
    <ligand>
        <name>Mg(2+)</name>
        <dbReference type="ChEBI" id="CHEBI:18420"/>
    </ligand>
</feature>
<dbReference type="Pfam" id="PF02696">
    <property type="entry name" value="SelO"/>
    <property type="match status" value="1"/>
</dbReference>
<comment type="catalytic activity">
    <reaction evidence="8">
        <text>L-histidyl-[protein] + UTP = N(tele)-(5'-uridylyl)-L-histidyl-[protein] + diphosphate</text>
        <dbReference type="Rhea" id="RHEA:83891"/>
        <dbReference type="Rhea" id="RHEA-COMP:9745"/>
        <dbReference type="Rhea" id="RHEA-COMP:20239"/>
        <dbReference type="ChEBI" id="CHEBI:29979"/>
        <dbReference type="ChEBI" id="CHEBI:33019"/>
        <dbReference type="ChEBI" id="CHEBI:46398"/>
        <dbReference type="ChEBI" id="CHEBI:233474"/>
    </reaction>
</comment>
<dbReference type="GO" id="GO:0070733">
    <property type="term" value="F:AMPylase activity"/>
    <property type="evidence" value="ECO:0007669"/>
    <property type="project" value="UniProtKB-EC"/>
</dbReference>
<evidence type="ECO:0000256" key="1">
    <source>
        <dbReference type="ARBA" id="ARBA00009747"/>
    </source>
</evidence>
<evidence type="ECO:0000256" key="4">
    <source>
        <dbReference type="ARBA" id="ARBA00022723"/>
    </source>
</evidence>
<comment type="catalytic activity">
    <reaction evidence="8">
        <text>L-tyrosyl-[protein] + UTP = O-(5'-uridylyl)-L-tyrosyl-[protein] + diphosphate</text>
        <dbReference type="Rhea" id="RHEA:83887"/>
        <dbReference type="Rhea" id="RHEA-COMP:10136"/>
        <dbReference type="Rhea" id="RHEA-COMP:20238"/>
        <dbReference type="ChEBI" id="CHEBI:33019"/>
        <dbReference type="ChEBI" id="CHEBI:46398"/>
        <dbReference type="ChEBI" id="CHEBI:46858"/>
        <dbReference type="ChEBI" id="CHEBI:90602"/>
    </reaction>
</comment>
<comment type="similarity">
    <text evidence="1 8">Belongs to the SELO family.</text>
</comment>
<dbReference type="HAMAP" id="MF_00692">
    <property type="entry name" value="SelO"/>
    <property type="match status" value="1"/>
</dbReference>
<comment type="function">
    <text evidence="8">Nucleotidyltransferase involved in the post-translational modification of proteins. It can catalyze the addition of adenosine monophosphate (AMP) or uridine monophosphate (UMP) to a protein, resulting in modifications known as AMPylation and UMPylation.</text>
</comment>
<dbReference type="GO" id="GO:0030145">
    <property type="term" value="F:manganese ion binding"/>
    <property type="evidence" value="ECO:0007669"/>
    <property type="project" value="UniProtKB-UniRule"/>
</dbReference>
<evidence type="ECO:0000256" key="6">
    <source>
        <dbReference type="ARBA" id="ARBA00022840"/>
    </source>
</evidence>
<keyword evidence="6 8" id="KW-0067">ATP-binding</keyword>
<dbReference type="NCBIfam" id="NF000658">
    <property type="entry name" value="PRK00029.1"/>
    <property type="match status" value="1"/>
</dbReference>
<reference evidence="9 10" key="1">
    <citation type="submission" date="2019-02" db="EMBL/GenBank/DDBJ databases">
        <title>Deep-cultivation of Planctomycetes and their phenomic and genomic characterization uncovers novel biology.</title>
        <authorList>
            <person name="Wiegand S."/>
            <person name="Jogler M."/>
            <person name="Boedeker C."/>
            <person name="Pinto D."/>
            <person name="Vollmers J."/>
            <person name="Rivas-Marin E."/>
            <person name="Kohn T."/>
            <person name="Peeters S.H."/>
            <person name="Heuer A."/>
            <person name="Rast P."/>
            <person name="Oberbeckmann S."/>
            <person name="Bunk B."/>
            <person name="Jeske O."/>
            <person name="Meyerdierks A."/>
            <person name="Storesund J.E."/>
            <person name="Kallscheuer N."/>
            <person name="Luecker S."/>
            <person name="Lage O.M."/>
            <person name="Pohl T."/>
            <person name="Merkel B.J."/>
            <person name="Hornburger P."/>
            <person name="Mueller R.-W."/>
            <person name="Bruemmer F."/>
            <person name="Labrenz M."/>
            <person name="Spormann A.M."/>
            <person name="Op den Camp H."/>
            <person name="Overmann J."/>
            <person name="Amann R."/>
            <person name="Jetten M.S.M."/>
            <person name="Mascher T."/>
            <person name="Medema M.H."/>
            <person name="Devos D.P."/>
            <person name="Kaster A.-K."/>
            <person name="Ovreas L."/>
            <person name="Rohde M."/>
            <person name="Galperin M.Y."/>
            <person name="Jogler C."/>
        </authorList>
    </citation>
    <scope>NUCLEOTIDE SEQUENCE [LARGE SCALE GENOMIC DNA]</scope>
    <source>
        <strain evidence="9 10">ElP</strain>
    </source>
</reference>
<accession>A0A518HA73</accession>
<dbReference type="EC" id="2.7.7.108" evidence="8"/>
<feature type="binding site" evidence="8">
    <location>
        <position position="134"/>
    </location>
    <ligand>
        <name>ATP</name>
        <dbReference type="ChEBI" id="CHEBI:30616"/>
    </ligand>
</feature>
<gene>
    <name evidence="8" type="primary">ydiU</name>
    <name evidence="8" type="synonym">selO</name>
    <name evidence="9" type="ORF">ElP_57010</name>
</gene>
<evidence type="ECO:0000256" key="8">
    <source>
        <dbReference type="HAMAP-Rule" id="MF_00692"/>
    </source>
</evidence>